<name>A0AAW2GY06_9HYME</name>
<sequence length="150" mass="17040">MSAIAHDVSALTGRKREMKNEREAGERAGASVNSRSRGGSKSTSLFRVARGYYYCRANSRINSRDSLDALNNYIRQIIRQIIRQMAYNWKKKKLGPFIKESVLPTYYTRIQTHAACTGAEKCVLITRTGWGRAIEKIARVSVTLSCYREI</sequence>
<dbReference type="Proteomes" id="UP001430953">
    <property type="component" value="Unassembled WGS sequence"/>
</dbReference>
<feature type="compositionally biased region" description="Polar residues" evidence="1">
    <location>
        <begin position="31"/>
        <end position="41"/>
    </location>
</feature>
<keyword evidence="3" id="KW-1185">Reference proteome</keyword>
<accession>A0AAW2GY06</accession>
<evidence type="ECO:0000313" key="3">
    <source>
        <dbReference type="Proteomes" id="UP001430953"/>
    </source>
</evidence>
<reference evidence="2 3" key="1">
    <citation type="submission" date="2023-03" db="EMBL/GenBank/DDBJ databases">
        <title>High recombination rates correlate with genetic variation in Cardiocondyla obscurior ants.</title>
        <authorList>
            <person name="Errbii M."/>
        </authorList>
    </citation>
    <scope>NUCLEOTIDE SEQUENCE [LARGE SCALE GENOMIC DNA]</scope>
    <source>
        <strain evidence="2">Alpha-2009</strain>
        <tissue evidence="2">Whole body</tissue>
    </source>
</reference>
<evidence type="ECO:0008006" key="4">
    <source>
        <dbReference type="Google" id="ProtNLM"/>
    </source>
</evidence>
<evidence type="ECO:0000256" key="1">
    <source>
        <dbReference type="SAM" id="MobiDB-lite"/>
    </source>
</evidence>
<evidence type="ECO:0000313" key="2">
    <source>
        <dbReference type="EMBL" id="KAL0132187.1"/>
    </source>
</evidence>
<dbReference type="EMBL" id="JADYXP020000001">
    <property type="protein sequence ID" value="KAL0132187.1"/>
    <property type="molecule type" value="Genomic_DNA"/>
</dbReference>
<feature type="compositionally biased region" description="Basic and acidic residues" evidence="1">
    <location>
        <begin position="14"/>
        <end position="26"/>
    </location>
</feature>
<dbReference type="AlphaFoldDB" id="A0AAW2GY06"/>
<comment type="caution">
    <text evidence="2">The sequence shown here is derived from an EMBL/GenBank/DDBJ whole genome shotgun (WGS) entry which is preliminary data.</text>
</comment>
<organism evidence="2 3">
    <name type="scientific">Cardiocondyla obscurior</name>
    <dbReference type="NCBI Taxonomy" id="286306"/>
    <lineage>
        <taxon>Eukaryota</taxon>
        <taxon>Metazoa</taxon>
        <taxon>Ecdysozoa</taxon>
        <taxon>Arthropoda</taxon>
        <taxon>Hexapoda</taxon>
        <taxon>Insecta</taxon>
        <taxon>Pterygota</taxon>
        <taxon>Neoptera</taxon>
        <taxon>Endopterygota</taxon>
        <taxon>Hymenoptera</taxon>
        <taxon>Apocrita</taxon>
        <taxon>Aculeata</taxon>
        <taxon>Formicoidea</taxon>
        <taxon>Formicidae</taxon>
        <taxon>Myrmicinae</taxon>
        <taxon>Cardiocondyla</taxon>
    </lineage>
</organism>
<gene>
    <name evidence="2" type="ORF">PUN28_000159</name>
</gene>
<proteinExistence type="predicted"/>
<protein>
    <recommendedName>
        <fullName evidence="4">Ribosomal protein S14</fullName>
    </recommendedName>
</protein>
<feature type="region of interest" description="Disordered" evidence="1">
    <location>
        <begin position="1"/>
        <end position="41"/>
    </location>
</feature>